<dbReference type="InterPro" id="IPR003115">
    <property type="entry name" value="ParB_N"/>
</dbReference>
<evidence type="ECO:0000259" key="6">
    <source>
        <dbReference type="SMART" id="SM00470"/>
    </source>
</evidence>
<dbReference type="InterPro" id="IPR002052">
    <property type="entry name" value="DNA_methylase_N6_adenine_CS"/>
</dbReference>
<dbReference type="Gene3D" id="3.90.1530.10">
    <property type="entry name" value="Conserved hypothetical protein from pyrococcus furiosus pfu- 392566-001, ParB domain"/>
    <property type="match status" value="1"/>
</dbReference>
<dbReference type="GO" id="GO:0009307">
    <property type="term" value="P:DNA restriction-modification system"/>
    <property type="evidence" value="ECO:0007669"/>
    <property type="project" value="UniProtKB-KW"/>
</dbReference>
<keyword evidence="3" id="KW-0808">Transferase</keyword>
<proteinExistence type="inferred from homology"/>
<keyword evidence="4" id="KW-0949">S-adenosyl-L-methionine</keyword>
<name>A0AA48RIL2_9BACL</name>
<dbReference type="Proteomes" id="UP001189619">
    <property type="component" value="Chromosome"/>
</dbReference>
<organism evidence="7 8">
    <name type="scientific">Brevibacillus aydinogluensis</name>
    <dbReference type="NCBI Taxonomy" id="927786"/>
    <lineage>
        <taxon>Bacteria</taxon>
        <taxon>Bacillati</taxon>
        <taxon>Bacillota</taxon>
        <taxon>Bacilli</taxon>
        <taxon>Bacillales</taxon>
        <taxon>Paenibacillaceae</taxon>
        <taxon>Brevibacillus</taxon>
    </lineage>
</organism>
<reference evidence="7" key="1">
    <citation type="submission" date="2023-07" db="EMBL/GenBank/DDBJ databases">
        <authorList>
            <person name="Ivanov I."/>
            <person name="Teneva D."/>
            <person name="Stoikov I."/>
        </authorList>
    </citation>
    <scope>NUCLEOTIDE SEQUENCE</scope>
    <source>
        <strain evidence="7">4475</strain>
    </source>
</reference>
<feature type="domain" description="ParB-like N-terminal" evidence="6">
    <location>
        <begin position="4"/>
        <end position="94"/>
    </location>
</feature>
<dbReference type="InterPro" id="IPR002295">
    <property type="entry name" value="N4/N6-MTase_EcoPI_Mod-like"/>
</dbReference>
<dbReference type="Pfam" id="PF02195">
    <property type="entry name" value="ParB_N"/>
    <property type="match status" value="1"/>
</dbReference>
<dbReference type="SUPFAM" id="SSF53335">
    <property type="entry name" value="S-adenosyl-L-methionine-dependent methyltransferases"/>
    <property type="match status" value="1"/>
</dbReference>
<dbReference type="Gene3D" id="3.40.50.150">
    <property type="entry name" value="Vaccinia Virus protein VP39"/>
    <property type="match status" value="1"/>
</dbReference>
<dbReference type="EMBL" id="OY569118">
    <property type="protein sequence ID" value="CAJ1003893.1"/>
    <property type="molecule type" value="Genomic_DNA"/>
</dbReference>
<dbReference type="InterPro" id="IPR029063">
    <property type="entry name" value="SAM-dependent_MTases_sf"/>
</dbReference>
<protein>
    <recommendedName>
        <fullName evidence="6">ParB-like N-terminal domain-containing protein</fullName>
    </recommendedName>
</protein>
<accession>A0AA48RIL2</accession>
<evidence type="ECO:0000256" key="3">
    <source>
        <dbReference type="ARBA" id="ARBA00022679"/>
    </source>
</evidence>
<evidence type="ECO:0000256" key="1">
    <source>
        <dbReference type="ARBA" id="ARBA00006594"/>
    </source>
</evidence>
<dbReference type="Pfam" id="PF01555">
    <property type="entry name" value="N6_N4_Mtase"/>
    <property type="match status" value="1"/>
</dbReference>
<keyword evidence="8" id="KW-1185">Reference proteome</keyword>
<dbReference type="SUPFAM" id="SSF110849">
    <property type="entry name" value="ParB/Sulfiredoxin"/>
    <property type="match status" value="1"/>
</dbReference>
<sequence length="405" mass="46269">MNIRKIPVSMINPAPYNPRIDLQPGDHEYEKLKRSIEEFGYVEPLVWNERTGNLVGGHQRYKILVNEQGATEVEVSVVDLDETREKALNLALNKIDGDWDLPKLRDLMSELKECDFDLSLTGFDSADLDELFQEVPFSFEPENIEVEEDDFDVEDELAMIEEPVTKPGDLWSMGRHRLLCGDSSNLADVERLMGGHRVDLVFTDPPYNVDYTGKTKDALKIENDKMDDGRFKEFLLDVYRNLFHVSKEGAAIYVCHADSEGINFRSAMVEAGWLLKQCLIWVKNTFVLGRQDYHWRHEPILYGWKPGAAHNWYADRKQDTVWEVDKPVRNADHPTMKPIALVSKALQNSSKRGDLVLDLFGGSGSTLIAAEKTGRTAYLMELDPKYCDVIVKRWEQLTGQTAIKA</sequence>
<keyword evidence="2" id="KW-0489">Methyltransferase</keyword>
<evidence type="ECO:0000256" key="4">
    <source>
        <dbReference type="ARBA" id="ARBA00022691"/>
    </source>
</evidence>
<comment type="similarity">
    <text evidence="1">Belongs to the N(4)/N(6)-methyltransferase family.</text>
</comment>
<dbReference type="GO" id="GO:0003677">
    <property type="term" value="F:DNA binding"/>
    <property type="evidence" value="ECO:0007669"/>
    <property type="project" value="InterPro"/>
</dbReference>
<dbReference type="KEGG" id="bayd:BSPP4475_16335"/>
<dbReference type="GO" id="GO:0032259">
    <property type="term" value="P:methylation"/>
    <property type="evidence" value="ECO:0007669"/>
    <property type="project" value="UniProtKB-KW"/>
</dbReference>
<dbReference type="PROSITE" id="PS00092">
    <property type="entry name" value="N6_MTASE"/>
    <property type="match status" value="1"/>
</dbReference>
<dbReference type="PIRSF" id="PIRSF036758">
    <property type="entry name" value="Aden_M_ParB"/>
    <property type="match status" value="1"/>
</dbReference>
<dbReference type="GO" id="GO:0008170">
    <property type="term" value="F:N-methyltransferase activity"/>
    <property type="evidence" value="ECO:0007669"/>
    <property type="project" value="InterPro"/>
</dbReference>
<dbReference type="InterPro" id="IPR002941">
    <property type="entry name" value="DNA_methylase_N4/N6"/>
</dbReference>
<dbReference type="RefSeq" id="WP_304414648.1">
    <property type="nucleotide sequence ID" value="NZ_OY569118.1"/>
</dbReference>
<dbReference type="SMART" id="SM00470">
    <property type="entry name" value="ParB"/>
    <property type="match status" value="1"/>
</dbReference>
<gene>
    <name evidence="7" type="ORF">BSPP4475_16335</name>
</gene>
<dbReference type="InterPro" id="IPR036086">
    <property type="entry name" value="ParB/Sulfiredoxin_sf"/>
</dbReference>
<evidence type="ECO:0000313" key="8">
    <source>
        <dbReference type="Proteomes" id="UP001189619"/>
    </source>
</evidence>
<dbReference type="PRINTS" id="PR00506">
    <property type="entry name" value="D21N6MTFRASE"/>
</dbReference>
<dbReference type="InterPro" id="IPR015840">
    <property type="entry name" value="DNA_MeTrfase_ParB"/>
</dbReference>
<dbReference type="CDD" id="cd16401">
    <property type="entry name" value="ParB_N_like_MT"/>
    <property type="match status" value="1"/>
</dbReference>
<evidence type="ECO:0000256" key="2">
    <source>
        <dbReference type="ARBA" id="ARBA00022603"/>
    </source>
</evidence>
<evidence type="ECO:0000256" key="5">
    <source>
        <dbReference type="ARBA" id="ARBA00022747"/>
    </source>
</evidence>
<dbReference type="AlphaFoldDB" id="A0AA48RIL2"/>
<keyword evidence="5" id="KW-0680">Restriction system</keyword>
<evidence type="ECO:0000313" key="7">
    <source>
        <dbReference type="EMBL" id="CAJ1003893.1"/>
    </source>
</evidence>